<dbReference type="GO" id="GO:0003676">
    <property type="term" value="F:nucleic acid binding"/>
    <property type="evidence" value="ECO:0007669"/>
    <property type="project" value="InterPro"/>
</dbReference>
<feature type="compositionally biased region" description="Basic and acidic residues" evidence="2">
    <location>
        <begin position="11"/>
        <end position="28"/>
    </location>
</feature>
<feature type="non-terminal residue" evidence="4">
    <location>
        <position position="1"/>
    </location>
</feature>
<keyword evidence="1" id="KW-0479">Metal-binding</keyword>
<dbReference type="Pfam" id="PF00098">
    <property type="entry name" value="zf-CCHC"/>
    <property type="match status" value="1"/>
</dbReference>
<feature type="region of interest" description="Disordered" evidence="2">
    <location>
        <begin position="1"/>
        <end position="48"/>
    </location>
</feature>
<dbReference type="InterPro" id="IPR001878">
    <property type="entry name" value="Znf_CCHC"/>
</dbReference>
<evidence type="ECO:0000259" key="3">
    <source>
        <dbReference type="PROSITE" id="PS50158"/>
    </source>
</evidence>
<protein>
    <recommendedName>
        <fullName evidence="3">CCHC-type domain-containing protein</fullName>
    </recommendedName>
</protein>
<dbReference type="SMART" id="SM00343">
    <property type="entry name" value="ZnF_C2HC"/>
    <property type="match status" value="1"/>
</dbReference>
<dbReference type="Proteomes" id="UP000257109">
    <property type="component" value="Unassembled WGS sequence"/>
</dbReference>
<comment type="caution">
    <text evidence="4">The sequence shown here is derived from an EMBL/GenBank/DDBJ whole genome shotgun (WGS) entry which is preliminary data.</text>
</comment>
<sequence>MQLRRRSASRKSGEKEKVRSDRSSKKGNEPFQGQKEIVVTPSPSAPKTSSIKCFKCLRKGHIASQCPNRRTIIIRVSLSLNDDSHLKGDLLMIRRLIGSQMVDEAET</sequence>
<evidence type="ECO:0000313" key="4">
    <source>
        <dbReference type="EMBL" id="RDY12873.1"/>
    </source>
</evidence>
<keyword evidence="1" id="KW-0863">Zinc-finger</keyword>
<organism evidence="4 5">
    <name type="scientific">Mucuna pruriens</name>
    <name type="common">Velvet bean</name>
    <name type="synonym">Dolichos pruriens</name>
    <dbReference type="NCBI Taxonomy" id="157652"/>
    <lineage>
        <taxon>Eukaryota</taxon>
        <taxon>Viridiplantae</taxon>
        <taxon>Streptophyta</taxon>
        <taxon>Embryophyta</taxon>
        <taxon>Tracheophyta</taxon>
        <taxon>Spermatophyta</taxon>
        <taxon>Magnoliopsida</taxon>
        <taxon>eudicotyledons</taxon>
        <taxon>Gunneridae</taxon>
        <taxon>Pentapetalae</taxon>
        <taxon>rosids</taxon>
        <taxon>fabids</taxon>
        <taxon>Fabales</taxon>
        <taxon>Fabaceae</taxon>
        <taxon>Papilionoideae</taxon>
        <taxon>50 kb inversion clade</taxon>
        <taxon>NPAAA clade</taxon>
        <taxon>indigoferoid/millettioid clade</taxon>
        <taxon>Phaseoleae</taxon>
        <taxon>Mucuna</taxon>
    </lineage>
</organism>
<dbReference type="PROSITE" id="PS50158">
    <property type="entry name" value="ZF_CCHC"/>
    <property type="match status" value="1"/>
</dbReference>
<dbReference type="GO" id="GO:0008270">
    <property type="term" value="F:zinc ion binding"/>
    <property type="evidence" value="ECO:0007669"/>
    <property type="project" value="UniProtKB-KW"/>
</dbReference>
<feature type="domain" description="CCHC-type" evidence="3">
    <location>
        <begin position="52"/>
        <end position="68"/>
    </location>
</feature>
<dbReference type="Gene3D" id="4.10.60.10">
    <property type="entry name" value="Zinc finger, CCHC-type"/>
    <property type="match status" value="1"/>
</dbReference>
<keyword evidence="1" id="KW-0862">Zinc</keyword>
<dbReference type="InterPro" id="IPR036875">
    <property type="entry name" value="Znf_CCHC_sf"/>
</dbReference>
<proteinExistence type="predicted"/>
<dbReference type="EMBL" id="QJKJ01000393">
    <property type="protein sequence ID" value="RDY12873.1"/>
    <property type="molecule type" value="Genomic_DNA"/>
</dbReference>
<evidence type="ECO:0000256" key="2">
    <source>
        <dbReference type="SAM" id="MobiDB-lite"/>
    </source>
</evidence>
<name>A0A371ICX4_MUCPR</name>
<evidence type="ECO:0000256" key="1">
    <source>
        <dbReference type="PROSITE-ProRule" id="PRU00047"/>
    </source>
</evidence>
<accession>A0A371ICX4</accession>
<dbReference type="AlphaFoldDB" id="A0A371ICX4"/>
<keyword evidence="5" id="KW-1185">Reference proteome</keyword>
<dbReference type="OrthoDB" id="1719899at2759"/>
<dbReference type="SUPFAM" id="SSF57756">
    <property type="entry name" value="Retrovirus zinc finger-like domains"/>
    <property type="match status" value="1"/>
</dbReference>
<evidence type="ECO:0000313" key="5">
    <source>
        <dbReference type="Proteomes" id="UP000257109"/>
    </source>
</evidence>
<reference evidence="4" key="1">
    <citation type="submission" date="2018-05" db="EMBL/GenBank/DDBJ databases">
        <title>Draft genome of Mucuna pruriens seed.</title>
        <authorList>
            <person name="Nnadi N.E."/>
            <person name="Vos R."/>
            <person name="Hasami M.H."/>
            <person name="Devisetty U.K."/>
            <person name="Aguiy J.C."/>
        </authorList>
    </citation>
    <scope>NUCLEOTIDE SEQUENCE [LARGE SCALE GENOMIC DNA]</scope>
    <source>
        <strain evidence="4">JCA_2017</strain>
    </source>
</reference>
<gene>
    <name evidence="4" type="ORF">CR513_02304</name>
</gene>